<organism evidence="2 3">
    <name type="scientific">Candidatus Buchananbacteria bacterium RIFCSPHIGHO2_02_FULL_56_16</name>
    <dbReference type="NCBI Taxonomy" id="1797542"/>
    <lineage>
        <taxon>Bacteria</taxon>
        <taxon>Candidatus Buchananiibacteriota</taxon>
    </lineage>
</organism>
<dbReference type="AlphaFoldDB" id="A0A1G1YH10"/>
<evidence type="ECO:0000313" key="2">
    <source>
        <dbReference type="EMBL" id="OGY51645.1"/>
    </source>
</evidence>
<sequence>MTFTEFFYNVCYGISGMWMFIFVYNLADEVRSEDPRYPALASAFFFAGLMAKHFGPPAGFVTLVCWPTWPIHYLIGTLILLIPLSILQLARFIKLLCIKAGTYFRLV</sequence>
<keyword evidence="1" id="KW-1133">Transmembrane helix</keyword>
<feature type="transmembrane region" description="Helical" evidence="1">
    <location>
        <begin position="71"/>
        <end position="90"/>
    </location>
</feature>
<keyword evidence="1" id="KW-0472">Membrane</keyword>
<evidence type="ECO:0000256" key="1">
    <source>
        <dbReference type="SAM" id="Phobius"/>
    </source>
</evidence>
<dbReference type="Proteomes" id="UP000177310">
    <property type="component" value="Unassembled WGS sequence"/>
</dbReference>
<evidence type="ECO:0000313" key="3">
    <source>
        <dbReference type="Proteomes" id="UP000177310"/>
    </source>
</evidence>
<feature type="transmembrane region" description="Helical" evidence="1">
    <location>
        <begin position="6"/>
        <end position="27"/>
    </location>
</feature>
<reference evidence="2 3" key="1">
    <citation type="journal article" date="2016" name="Nat. Commun.">
        <title>Thousands of microbial genomes shed light on interconnected biogeochemical processes in an aquifer system.</title>
        <authorList>
            <person name="Anantharaman K."/>
            <person name="Brown C.T."/>
            <person name="Hug L.A."/>
            <person name="Sharon I."/>
            <person name="Castelle C.J."/>
            <person name="Probst A.J."/>
            <person name="Thomas B.C."/>
            <person name="Singh A."/>
            <person name="Wilkins M.J."/>
            <person name="Karaoz U."/>
            <person name="Brodie E.L."/>
            <person name="Williams K.H."/>
            <person name="Hubbard S.S."/>
            <person name="Banfield J.F."/>
        </authorList>
    </citation>
    <scope>NUCLEOTIDE SEQUENCE [LARGE SCALE GENOMIC DNA]</scope>
</reference>
<feature type="transmembrane region" description="Helical" evidence="1">
    <location>
        <begin position="39"/>
        <end position="59"/>
    </location>
</feature>
<name>A0A1G1YH10_9BACT</name>
<dbReference type="EMBL" id="MHIL01000017">
    <property type="protein sequence ID" value="OGY51645.1"/>
    <property type="molecule type" value="Genomic_DNA"/>
</dbReference>
<protein>
    <submittedName>
        <fullName evidence="2">Uncharacterized protein</fullName>
    </submittedName>
</protein>
<comment type="caution">
    <text evidence="2">The sequence shown here is derived from an EMBL/GenBank/DDBJ whole genome shotgun (WGS) entry which is preliminary data.</text>
</comment>
<accession>A0A1G1YH10</accession>
<proteinExistence type="predicted"/>
<gene>
    <name evidence="2" type="ORF">A3J59_05005</name>
</gene>
<keyword evidence="1" id="KW-0812">Transmembrane</keyword>